<dbReference type="Pfam" id="PF04397">
    <property type="entry name" value="LytTR"/>
    <property type="match status" value="1"/>
</dbReference>
<dbReference type="InterPro" id="IPR039420">
    <property type="entry name" value="WalR-like"/>
</dbReference>
<sequence length="242" mass="27311">MMVPMNVLIVDDEPLAREELRRMLEEAADIRIVGECANAIEAIGAINRQAPDVVFLDIQMPRVSGLEMLSMLDPERMPRIVFLTAHDEYAVQAFEEHAFDYLLKPADPARLEKTLQRLRRQRAPQEVAVLPGAAELRHIPCTGVNRITLMKLADVEYVVSRPAGVYVVGEDGQERFTELTLHTIQEKSPLFRCHRQHLVNTDRIREIRFVDGGLAEIQTSGGHVVPVSRRFLGALKERLGMG</sequence>
<dbReference type="Gene3D" id="2.40.50.1020">
    <property type="entry name" value="LytTr DNA-binding domain"/>
    <property type="match status" value="1"/>
</dbReference>
<reference evidence="5 6" key="1">
    <citation type="submission" date="2017-04" db="EMBL/GenBank/DDBJ databases">
        <authorList>
            <person name="Afonso C.L."/>
            <person name="Miller P.J."/>
            <person name="Scott M.A."/>
            <person name="Spackman E."/>
            <person name="Goraichik I."/>
            <person name="Dimitrov K.M."/>
            <person name="Suarez D.L."/>
            <person name="Swayne D.E."/>
        </authorList>
    </citation>
    <scope>NUCLEOTIDE SEQUENCE [LARGE SCALE GENOMIC DNA]</scope>
    <source>
        <strain evidence="5 6">A2P</strain>
    </source>
</reference>
<proteinExistence type="predicted"/>
<dbReference type="CDD" id="cd17532">
    <property type="entry name" value="REC_LytTR_AlgR-like"/>
    <property type="match status" value="1"/>
</dbReference>
<dbReference type="AlphaFoldDB" id="A0A1X7HHW6"/>
<evidence type="ECO:0000259" key="3">
    <source>
        <dbReference type="PROSITE" id="PS50110"/>
    </source>
</evidence>
<dbReference type="SMART" id="SM00448">
    <property type="entry name" value="REC"/>
    <property type="match status" value="1"/>
</dbReference>
<dbReference type="SUPFAM" id="SSF52172">
    <property type="entry name" value="CheY-like"/>
    <property type="match status" value="1"/>
</dbReference>
<gene>
    <name evidence="5" type="ORF">SAMN02982917_6120</name>
</gene>
<protein>
    <submittedName>
        <fullName evidence="5">Two component transcriptional regulator, LytTR family</fullName>
    </submittedName>
</protein>
<evidence type="ECO:0000313" key="5">
    <source>
        <dbReference type="EMBL" id="SMF86962.1"/>
    </source>
</evidence>
<dbReference type="EMBL" id="FXAK01000008">
    <property type="protein sequence ID" value="SMF86962.1"/>
    <property type="molecule type" value="Genomic_DNA"/>
</dbReference>
<dbReference type="PANTHER" id="PTHR48111:SF3">
    <property type="entry name" value="TRANSCRIPTIONAL REGULATORY PROTEIN BTSR"/>
    <property type="match status" value="1"/>
</dbReference>
<evidence type="ECO:0000259" key="4">
    <source>
        <dbReference type="PROSITE" id="PS50930"/>
    </source>
</evidence>
<dbReference type="Gene3D" id="3.40.50.2300">
    <property type="match status" value="1"/>
</dbReference>
<evidence type="ECO:0000313" key="6">
    <source>
        <dbReference type="Proteomes" id="UP000192936"/>
    </source>
</evidence>
<dbReference type="STRING" id="286727.SAMN02982917_6120"/>
<dbReference type="InterPro" id="IPR007492">
    <property type="entry name" value="LytTR_DNA-bd_dom"/>
</dbReference>
<accession>A0A1X7HHW6</accession>
<dbReference type="FunFam" id="3.40.50.2300:FF:000051">
    <property type="entry name" value="Two-component response regulator yehT"/>
    <property type="match status" value="1"/>
</dbReference>
<dbReference type="GO" id="GO:0000156">
    <property type="term" value="F:phosphorelay response regulator activity"/>
    <property type="evidence" value="ECO:0007669"/>
    <property type="project" value="TreeGrafter"/>
</dbReference>
<feature type="domain" description="Response regulatory" evidence="3">
    <location>
        <begin position="6"/>
        <end position="119"/>
    </location>
</feature>
<organism evidence="5 6">
    <name type="scientific">Azospirillum oryzae</name>
    <dbReference type="NCBI Taxonomy" id="286727"/>
    <lineage>
        <taxon>Bacteria</taxon>
        <taxon>Pseudomonadati</taxon>
        <taxon>Pseudomonadota</taxon>
        <taxon>Alphaproteobacteria</taxon>
        <taxon>Rhodospirillales</taxon>
        <taxon>Azospirillaceae</taxon>
        <taxon>Azospirillum</taxon>
    </lineage>
</organism>
<dbReference type="PROSITE" id="PS50930">
    <property type="entry name" value="HTH_LYTTR"/>
    <property type="match status" value="1"/>
</dbReference>
<dbReference type="NCBIfam" id="NF008677">
    <property type="entry name" value="PRK11697.1"/>
    <property type="match status" value="1"/>
</dbReference>
<dbReference type="GO" id="GO:0006355">
    <property type="term" value="P:regulation of DNA-templated transcription"/>
    <property type="evidence" value="ECO:0007669"/>
    <property type="project" value="TreeGrafter"/>
</dbReference>
<dbReference type="GO" id="GO:0005829">
    <property type="term" value="C:cytosol"/>
    <property type="evidence" value="ECO:0007669"/>
    <property type="project" value="TreeGrafter"/>
</dbReference>
<name>A0A1X7HHW6_9PROT</name>
<dbReference type="PANTHER" id="PTHR48111">
    <property type="entry name" value="REGULATOR OF RPOS"/>
    <property type="match status" value="1"/>
</dbReference>
<feature type="modified residue" description="4-aspartylphosphate" evidence="2">
    <location>
        <position position="57"/>
    </location>
</feature>
<dbReference type="InterPro" id="IPR011006">
    <property type="entry name" value="CheY-like_superfamily"/>
</dbReference>
<dbReference type="InterPro" id="IPR001789">
    <property type="entry name" value="Sig_transdc_resp-reg_receiver"/>
</dbReference>
<dbReference type="GO" id="GO:0032993">
    <property type="term" value="C:protein-DNA complex"/>
    <property type="evidence" value="ECO:0007669"/>
    <property type="project" value="TreeGrafter"/>
</dbReference>
<evidence type="ECO:0000256" key="2">
    <source>
        <dbReference type="PROSITE-ProRule" id="PRU00169"/>
    </source>
</evidence>
<keyword evidence="1" id="KW-0238">DNA-binding</keyword>
<dbReference type="GO" id="GO:0000976">
    <property type="term" value="F:transcription cis-regulatory region binding"/>
    <property type="evidence" value="ECO:0007669"/>
    <property type="project" value="TreeGrafter"/>
</dbReference>
<dbReference type="SMART" id="SM00850">
    <property type="entry name" value="LytTR"/>
    <property type="match status" value="1"/>
</dbReference>
<keyword evidence="2" id="KW-0597">Phosphoprotein</keyword>
<evidence type="ECO:0000256" key="1">
    <source>
        <dbReference type="ARBA" id="ARBA00023125"/>
    </source>
</evidence>
<dbReference type="Pfam" id="PF00072">
    <property type="entry name" value="Response_reg"/>
    <property type="match status" value="1"/>
</dbReference>
<dbReference type="PROSITE" id="PS50110">
    <property type="entry name" value="RESPONSE_REGULATORY"/>
    <property type="match status" value="1"/>
</dbReference>
<feature type="domain" description="HTH LytTR-type" evidence="4">
    <location>
        <begin position="139"/>
        <end position="241"/>
    </location>
</feature>
<dbReference type="Proteomes" id="UP000192936">
    <property type="component" value="Unassembled WGS sequence"/>
</dbReference>